<evidence type="ECO:0000313" key="2">
    <source>
        <dbReference type="Proteomes" id="UP001194468"/>
    </source>
</evidence>
<dbReference type="EMBL" id="WHUW01000001">
    <property type="protein sequence ID" value="KAF8452162.1"/>
    <property type="molecule type" value="Genomic_DNA"/>
</dbReference>
<dbReference type="Proteomes" id="UP001194468">
    <property type="component" value="Unassembled WGS sequence"/>
</dbReference>
<reference evidence="1" key="1">
    <citation type="submission" date="2019-10" db="EMBL/GenBank/DDBJ databases">
        <authorList>
            <consortium name="DOE Joint Genome Institute"/>
            <person name="Kuo A."/>
            <person name="Miyauchi S."/>
            <person name="Kiss E."/>
            <person name="Drula E."/>
            <person name="Kohler A."/>
            <person name="Sanchez-Garcia M."/>
            <person name="Andreopoulos B."/>
            <person name="Barry K.W."/>
            <person name="Bonito G."/>
            <person name="Buee M."/>
            <person name="Carver A."/>
            <person name="Chen C."/>
            <person name="Cichocki N."/>
            <person name="Clum A."/>
            <person name="Culley D."/>
            <person name="Crous P.W."/>
            <person name="Fauchery L."/>
            <person name="Girlanda M."/>
            <person name="Hayes R."/>
            <person name="Keri Z."/>
            <person name="LaButti K."/>
            <person name="Lipzen A."/>
            <person name="Lombard V."/>
            <person name="Magnuson J."/>
            <person name="Maillard F."/>
            <person name="Morin E."/>
            <person name="Murat C."/>
            <person name="Nolan M."/>
            <person name="Ohm R."/>
            <person name="Pangilinan J."/>
            <person name="Pereira M."/>
            <person name="Perotto S."/>
            <person name="Peter M."/>
            <person name="Riley R."/>
            <person name="Sitrit Y."/>
            <person name="Stielow B."/>
            <person name="Szollosi G."/>
            <person name="Zifcakova L."/>
            <person name="Stursova M."/>
            <person name="Spatafora J.W."/>
            <person name="Tedersoo L."/>
            <person name="Vaario L.-M."/>
            <person name="Yamada A."/>
            <person name="Yan M."/>
            <person name="Wang P."/>
            <person name="Xu J."/>
            <person name="Bruns T."/>
            <person name="Baldrian P."/>
            <person name="Vilgalys R."/>
            <person name="Henrissat B."/>
            <person name="Grigoriev I.V."/>
            <person name="Hibbett D."/>
            <person name="Nagy L.G."/>
            <person name="Martin F.M."/>
        </authorList>
    </citation>
    <scope>NUCLEOTIDE SEQUENCE</scope>
    <source>
        <strain evidence="1">BED1</strain>
    </source>
</reference>
<evidence type="ECO:0000313" key="1">
    <source>
        <dbReference type="EMBL" id="KAF8452162.1"/>
    </source>
</evidence>
<accession>A0AAD4C8E7</accession>
<name>A0AAD4C8E7_BOLED</name>
<gene>
    <name evidence="1" type="ORF">L210DRAFT_1032614</name>
</gene>
<reference evidence="1" key="2">
    <citation type="journal article" date="2020" name="Nat. Commun.">
        <title>Large-scale genome sequencing of mycorrhizal fungi provides insights into the early evolution of symbiotic traits.</title>
        <authorList>
            <person name="Miyauchi S."/>
            <person name="Kiss E."/>
            <person name="Kuo A."/>
            <person name="Drula E."/>
            <person name="Kohler A."/>
            <person name="Sanchez-Garcia M."/>
            <person name="Morin E."/>
            <person name="Andreopoulos B."/>
            <person name="Barry K.W."/>
            <person name="Bonito G."/>
            <person name="Buee M."/>
            <person name="Carver A."/>
            <person name="Chen C."/>
            <person name="Cichocki N."/>
            <person name="Clum A."/>
            <person name="Culley D."/>
            <person name="Crous P.W."/>
            <person name="Fauchery L."/>
            <person name="Girlanda M."/>
            <person name="Hayes R.D."/>
            <person name="Keri Z."/>
            <person name="LaButti K."/>
            <person name="Lipzen A."/>
            <person name="Lombard V."/>
            <person name="Magnuson J."/>
            <person name="Maillard F."/>
            <person name="Murat C."/>
            <person name="Nolan M."/>
            <person name="Ohm R.A."/>
            <person name="Pangilinan J."/>
            <person name="Pereira M.F."/>
            <person name="Perotto S."/>
            <person name="Peter M."/>
            <person name="Pfister S."/>
            <person name="Riley R."/>
            <person name="Sitrit Y."/>
            <person name="Stielow J.B."/>
            <person name="Szollosi G."/>
            <person name="Zifcakova L."/>
            <person name="Stursova M."/>
            <person name="Spatafora J.W."/>
            <person name="Tedersoo L."/>
            <person name="Vaario L.M."/>
            <person name="Yamada A."/>
            <person name="Yan M."/>
            <person name="Wang P."/>
            <person name="Xu J."/>
            <person name="Bruns T."/>
            <person name="Baldrian P."/>
            <person name="Vilgalys R."/>
            <person name="Dunand C."/>
            <person name="Henrissat B."/>
            <person name="Grigoriev I.V."/>
            <person name="Hibbett D."/>
            <person name="Nagy L.G."/>
            <person name="Martin F.M."/>
        </authorList>
    </citation>
    <scope>NUCLEOTIDE SEQUENCE</scope>
    <source>
        <strain evidence="1">BED1</strain>
    </source>
</reference>
<proteinExistence type="predicted"/>
<protein>
    <submittedName>
        <fullName evidence="1">Uncharacterized protein</fullName>
    </submittedName>
</protein>
<keyword evidence="2" id="KW-1185">Reference proteome</keyword>
<dbReference type="AlphaFoldDB" id="A0AAD4C8E7"/>
<comment type="caution">
    <text evidence="1">The sequence shown here is derived from an EMBL/GenBank/DDBJ whole genome shotgun (WGS) entry which is preliminary data.</text>
</comment>
<organism evidence="1 2">
    <name type="scientific">Boletus edulis BED1</name>
    <dbReference type="NCBI Taxonomy" id="1328754"/>
    <lineage>
        <taxon>Eukaryota</taxon>
        <taxon>Fungi</taxon>
        <taxon>Dikarya</taxon>
        <taxon>Basidiomycota</taxon>
        <taxon>Agaricomycotina</taxon>
        <taxon>Agaricomycetes</taxon>
        <taxon>Agaricomycetidae</taxon>
        <taxon>Boletales</taxon>
        <taxon>Boletineae</taxon>
        <taxon>Boletaceae</taxon>
        <taxon>Boletoideae</taxon>
        <taxon>Boletus</taxon>
    </lineage>
</organism>
<sequence length="114" mass="12788">MLLWRIGWKKLNHSSMELKLTRSLKRGLSRTGAQQQCLDSTPSSSLTLQPHNGNIDQLATNLKDASKGVVVDTTLSDYANYWNQFKEFVVTIDRAKSPSEVDVLLPNIPVDFPT</sequence>